<sequence>MSEYSKPISVWWDINSCPVPTGYDPHLVGPRISSAVADAGYDGPPNITAFGNLEHIPDEVLLQINSTGIALRHVQCDYLEDMVKCWLEQPMCFMLISSHEQLEIFAPTLFKIQPLLSSILLAHPGRKEGSEWLWKSFFRSVRRELIWETLLSMDSGSADISKQLCKAGQLFCKTCGPWSGSFEDFTKHIKCQKHTPQVKVMSDQPKVTMRSFGPVHHFRPSGHVPITTVLWDMDSCPLPDSFSPCLAGRSIRSALKNSGYLGPVTITATFNLDLNPRTADLLEPLFSSGINLSSIFGYCLPQLLFAWRMSAQPPANLMLICGDTTLETLSESLFCICDEGCTILVAHHGRKPVSADLWKSFLSLVSRDWIWESFLGSADDKDEALEYKCRETGYVSCEMCEFYGYSLEDLATHFSSDEHLEEVSDRTPLDKHSSSTSAVEPKGNERETKTEHVGEQETSCAPRGTKRPAAHIGPSGL</sequence>
<organism evidence="3 4">
    <name type="scientific">Raphanus sativus</name>
    <name type="common">Radish</name>
    <name type="synonym">Raphanus raphanistrum var. sativus</name>
    <dbReference type="NCBI Taxonomy" id="3726"/>
    <lineage>
        <taxon>Eukaryota</taxon>
        <taxon>Viridiplantae</taxon>
        <taxon>Streptophyta</taxon>
        <taxon>Embryophyta</taxon>
        <taxon>Tracheophyta</taxon>
        <taxon>Spermatophyta</taxon>
        <taxon>Magnoliopsida</taxon>
        <taxon>eudicotyledons</taxon>
        <taxon>Gunneridae</taxon>
        <taxon>Pentapetalae</taxon>
        <taxon>rosids</taxon>
        <taxon>malvids</taxon>
        <taxon>Brassicales</taxon>
        <taxon>Brassicaceae</taxon>
        <taxon>Brassiceae</taxon>
        <taxon>Raphanus</taxon>
    </lineage>
</organism>
<reference evidence="4" key="2">
    <citation type="submission" date="2025-08" db="UniProtKB">
        <authorList>
            <consortium name="RefSeq"/>
        </authorList>
    </citation>
    <scope>IDENTIFICATION</scope>
    <source>
        <tissue evidence="4">Leaf</tissue>
    </source>
</reference>
<keyword evidence="3" id="KW-1185">Reference proteome</keyword>
<evidence type="ECO:0000313" key="3">
    <source>
        <dbReference type="Proteomes" id="UP000504610"/>
    </source>
</evidence>
<name>A0A6J0NPP3_RAPSA</name>
<dbReference type="GO" id="GO:0010468">
    <property type="term" value="P:regulation of gene expression"/>
    <property type="evidence" value="ECO:0007669"/>
    <property type="project" value="InterPro"/>
</dbReference>
<feature type="region of interest" description="Disordered" evidence="1">
    <location>
        <begin position="421"/>
        <end position="477"/>
    </location>
</feature>
<dbReference type="Proteomes" id="UP000504610">
    <property type="component" value="Chromosome 1"/>
</dbReference>
<evidence type="ECO:0000256" key="1">
    <source>
        <dbReference type="SAM" id="MobiDB-lite"/>
    </source>
</evidence>
<dbReference type="KEGG" id="rsz:108856361"/>
<evidence type="ECO:0000259" key="2">
    <source>
        <dbReference type="Pfam" id="PF01936"/>
    </source>
</evidence>
<protein>
    <submittedName>
        <fullName evidence="4">Uncharacterized protein LOC108856361</fullName>
    </submittedName>
</protein>
<feature type="domain" description="NYN" evidence="2">
    <location>
        <begin position="8"/>
        <end position="77"/>
    </location>
</feature>
<accession>A0A6J0NPP3</accession>
<dbReference type="InterPro" id="IPR021139">
    <property type="entry name" value="NYN"/>
</dbReference>
<feature type="compositionally biased region" description="Basic and acidic residues" evidence="1">
    <location>
        <begin position="421"/>
        <end position="433"/>
    </location>
</feature>
<gene>
    <name evidence="4" type="primary">LOC108856361</name>
</gene>
<proteinExistence type="predicted"/>
<dbReference type="PANTHER" id="PTHR14379:SF34">
    <property type="entry name" value="NYN DOMAIN-CONTAINING PROTEIN"/>
    <property type="match status" value="1"/>
</dbReference>
<evidence type="ECO:0000313" key="4">
    <source>
        <dbReference type="RefSeq" id="XP_018485648.1"/>
    </source>
</evidence>
<reference evidence="3" key="1">
    <citation type="journal article" date="2019" name="Database">
        <title>The radish genome database (RadishGD): an integrated information resource for radish genomics.</title>
        <authorList>
            <person name="Yu H.J."/>
            <person name="Baek S."/>
            <person name="Lee Y.J."/>
            <person name="Cho A."/>
            <person name="Mun J.H."/>
        </authorList>
    </citation>
    <scope>NUCLEOTIDE SEQUENCE [LARGE SCALE GENOMIC DNA]</scope>
    <source>
        <strain evidence="3">cv. WK10039</strain>
    </source>
</reference>
<dbReference type="GO" id="GO:0004540">
    <property type="term" value="F:RNA nuclease activity"/>
    <property type="evidence" value="ECO:0007669"/>
    <property type="project" value="InterPro"/>
</dbReference>
<dbReference type="RefSeq" id="XP_018485648.1">
    <property type="nucleotide sequence ID" value="XM_018630146.2"/>
</dbReference>
<dbReference type="OrthoDB" id="1092486at2759"/>
<dbReference type="GeneID" id="108856361"/>
<feature type="compositionally biased region" description="Basic and acidic residues" evidence="1">
    <location>
        <begin position="442"/>
        <end position="455"/>
    </location>
</feature>
<dbReference type="CDD" id="cd10910">
    <property type="entry name" value="PIN_limkain_b1_N_like"/>
    <property type="match status" value="2"/>
</dbReference>
<dbReference type="InterPro" id="IPR024768">
    <property type="entry name" value="Marf1"/>
</dbReference>
<dbReference type="AlphaFoldDB" id="A0A6J0NPP3"/>
<dbReference type="Pfam" id="PF01936">
    <property type="entry name" value="NYN"/>
    <property type="match status" value="1"/>
</dbReference>
<dbReference type="GO" id="GO:0005777">
    <property type="term" value="C:peroxisome"/>
    <property type="evidence" value="ECO:0007669"/>
    <property type="project" value="InterPro"/>
</dbReference>
<dbReference type="PANTHER" id="PTHR14379">
    <property type="entry name" value="LIMKAIN B LKAP"/>
    <property type="match status" value="1"/>
</dbReference>